<keyword evidence="3 8" id="KW-0808">Transferase</keyword>
<evidence type="ECO:0000256" key="1">
    <source>
        <dbReference type="ARBA" id="ARBA00001286"/>
    </source>
</evidence>
<dbReference type="NCBIfam" id="TIGR00589">
    <property type="entry name" value="ogt"/>
    <property type="match status" value="1"/>
</dbReference>
<dbReference type="EMBL" id="NIOJ01000029">
    <property type="protein sequence ID" value="PNT98271.1"/>
    <property type="molecule type" value="Genomic_DNA"/>
</dbReference>
<accession>A0A2K2EV25</accession>
<evidence type="ECO:0000256" key="6">
    <source>
        <dbReference type="ARBA" id="ARBA00049348"/>
    </source>
</evidence>
<reference evidence="8 9" key="1">
    <citation type="submission" date="2017-06" db="EMBL/GenBank/DDBJ databases">
        <title>Investigating the central metabolism of Clostridium thermosuccinogenes.</title>
        <authorList>
            <person name="Koendjbiharie J.G."/>
            <person name="van Kranenburg R."/>
        </authorList>
    </citation>
    <scope>NUCLEOTIDE SEQUENCE [LARGE SCALE GENOMIC DNA]</scope>
    <source>
        <strain evidence="8 9">DSM 5806</strain>
    </source>
</reference>
<dbReference type="PROSITE" id="PS00374">
    <property type="entry name" value="MGMT"/>
    <property type="match status" value="1"/>
</dbReference>
<dbReference type="CDD" id="cd06445">
    <property type="entry name" value="ATase"/>
    <property type="match status" value="1"/>
</dbReference>
<evidence type="ECO:0000313" key="9">
    <source>
        <dbReference type="Proteomes" id="UP000236151"/>
    </source>
</evidence>
<keyword evidence="9" id="KW-1185">Reference proteome</keyword>
<gene>
    <name evidence="8" type="ORF">CDQ84_11470</name>
</gene>
<keyword evidence="2 8" id="KW-0489">Methyltransferase</keyword>
<proteinExistence type="predicted"/>
<dbReference type="OrthoDB" id="9789813at2"/>
<dbReference type="InterPro" id="IPR036217">
    <property type="entry name" value="MethylDNA_cys_MeTrfase_DNAb"/>
</dbReference>
<name>A0A2K2EV25_9CLOT</name>
<dbReference type="KEGG" id="cthd:CDO33_03105"/>
<dbReference type="InterPro" id="IPR014048">
    <property type="entry name" value="MethylDNA_cys_MeTrfase_DNA-bd"/>
</dbReference>
<evidence type="ECO:0000256" key="5">
    <source>
        <dbReference type="ARBA" id="ARBA00023204"/>
    </source>
</evidence>
<evidence type="ECO:0000256" key="4">
    <source>
        <dbReference type="ARBA" id="ARBA00022763"/>
    </source>
</evidence>
<dbReference type="PANTHER" id="PTHR42942:SF1">
    <property type="entry name" value="ALKYLTRANSFERASE-LIKE PROTEIN 1"/>
    <property type="match status" value="1"/>
</dbReference>
<dbReference type="RefSeq" id="WP_103081880.1">
    <property type="nucleotide sequence ID" value="NZ_CP021850.1"/>
</dbReference>
<dbReference type="Gene3D" id="1.10.10.10">
    <property type="entry name" value="Winged helix-like DNA-binding domain superfamily/Winged helix DNA-binding domain"/>
    <property type="match status" value="1"/>
</dbReference>
<dbReference type="SUPFAM" id="SSF46767">
    <property type="entry name" value="Methylated DNA-protein cysteine methyltransferase, C-terminal domain"/>
    <property type="match status" value="1"/>
</dbReference>
<dbReference type="GO" id="GO:0006281">
    <property type="term" value="P:DNA repair"/>
    <property type="evidence" value="ECO:0007669"/>
    <property type="project" value="UniProtKB-KW"/>
</dbReference>
<dbReference type="InterPro" id="IPR052520">
    <property type="entry name" value="ATL_DNA_repair"/>
</dbReference>
<sequence length="104" mass="11785">MKFFEEVYEVVKRIPKGKVATYGQIAAMTGYPRRARMVGWALHANPYQGIVPCHRVVNRKGELSGGFAFGGPEVQKMLLEKEGIIFNEDGIINLEKYLWKPDKA</sequence>
<organism evidence="8 9">
    <name type="scientific">Clostridium thermosuccinogenes</name>
    <dbReference type="NCBI Taxonomy" id="84032"/>
    <lineage>
        <taxon>Bacteria</taxon>
        <taxon>Bacillati</taxon>
        <taxon>Bacillota</taxon>
        <taxon>Clostridia</taxon>
        <taxon>Eubacteriales</taxon>
        <taxon>Clostridiaceae</taxon>
        <taxon>Clostridium</taxon>
    </lineage>
</organism>
<evidence type="ECO:0000256" key="3">
    <source>
        <dbReference type="ARBA" id="ARBA00022679"/>
    </source>
</evidence>
<evidence type="ECO:0000256" key="2">
    <source>
        <dbReference type="ARBA" id="ARBA00022603"/>
    </source>
</evidence>
<keyword evidence="5" id="KW-0234">DNA repair</keyword>
<dbReference type="Pfam" id="PF01035">
    <property type="entry name" value="DNA_binding_1"/>
    <property type="match status" value="1"/>
</dbReference>
<evidence type="ECO:0000313" key="8">
    <source>
        <dbReference type="EMBL" id="PNT98271.1"/>
    </source>
</evidence>
<protein>
    <submittedName>
        <fullName evidence="8">Cysteine methyltransferase</fullName>
    </submittedName>
</protein>
<keyword evidence="4" id="KW-0227">DNA damage</keyword>
<dbReference type="PANTHER" id="PTHR42942">
    <property type="entry name" value="6-O-METHYLGUANINE DNA METHYLTRANSFERASE"/>
    <property type="match status" value="1"/>
</dbReference>
<comment type="catalytic activity">
    <reaction evidence="6">
        <text>a 6-O-methyl-2'-deoxyguanosine in DNA + L-cysteinyl-[protein] = S-methyl-L-cysteinyl-[protein] + a 2'-deoxyguanosine in DNA</text>
        <dbReference type="Rhea" id="RHEA:24000"/>
        <dbReference type="Rhea" id="RHEA-COMP:10131"/>
        <dbReference type="Rhea" id="RHEA-COMP:10132"/>
        <dbReference type="Rhea" id="RHEA-COMP:11367"/>
        <dbReference type="Rhea" id="RHEA-COMP:11368"/>
        <dbReference type="ChEBI" id="CHEBI:29950"/>
        <dbReference type="ChEBI" id="CHEBI:82612"/>
        <dbReference type="ChEBI" id="CHEBI:85445"/>
        <dbReference type="ChEBI" id="CHEBI:85448"/>
        <dbReference type="EC" id="2.1.1.63"/>
    </reaction>
</comment>
<dbReference type="InterPro" id="IPR001497">
    <property type="entry name" value="MethylDNA_cys_MeTrfase_AS"/>
</dbReference>
<dbReference type="GO" id="GO:0003908">
    <property type="term" value="F:methylated-DNA-[protein]-cysteine S-methyltransferase activity"/>
    <property type="evidence" value="ECO:0007669"/>
    <property type="project" value="UniProtKB-EC"/>
</dbReference>
<dbReference type="AlphaFoldDB" id="A0A2K2EV25"/>
<comment type="caution">
    <text evidence="8">The sequence shown here is derived from an EMBL/GenBank/DDBJ whole genome shotgun (WGS) entry which is preliminary data.</text>
</comment>
<dbReference type="GO" id="GO:0032259">
    <property type="term" value="P:methylation"/>
    <property type="evidence" value="ECO:0007669"/>
    <property type="project" value="UniProtKB-KW"/>
</dbReference>
<dbReference type="Proteomes" id="UP000236151">
    <property type="component" value="Unassembled WGS sequence"/>
</dbReference>
<comment type="catalytic activity">
    <reaction evidence="1">
        <text>a 4-O-methyl-thymidine in DNA + L-cysteinyl-[protein] = a thymidine in DNA + S-methyl-L-cysteinyl-[protein]</text>
        <dbReference type="Rhea" id="RHEA:53428"/>
        <dbReference type="Rhea" id="RHEA-COMP:10131"/>
        <dbReference type="Rhea" id="RHEA-COMP:10132"/>
        <dbReference type="Rhea" id="RHEA-COMP:13555"/>
        <dbReference type="Rhea" id="RHEA-COMP:13556"/>
        <dbReference type="ChEBI" id="CHEBI:29950"/>
        <dbReference type="ChEBI" id="CHEBI:82612"/>
        <dbReference type="ChEBI" id="CHEBI:137386"/>
        <dbReference type="ChEBI" id="CHEBI:137387"/>
        <dbReference type="EC" id="2.1.1.63"/>
    </reaction>
</comment>
<dbReference type="InterPro" id="IPR036388">
    <property type="entry name" value="WH-like_DNA-bd_sf"/>
</dbReference>
<feature type="domain" description="Methylated-DNA-[protein]-cysteine S-methyltransferase DNA binding" evidence="7">
    <location>
        <begin position="3"/>
        <end position="84"/>
    </location>
</feature>
<evidence type="ECO:0000259" key="7">
    <source>
        <dbReference type="Pfam" id="PF01035"/>
    </source>
</evidence>